<reference evidence="1" key="1">
    <citation type="submission" date="2021-02" db="EMBL/GenBank/DDBJ databases">
        <title>Skermanella TT6 skin isolate.</title>
        <authorList>
            <person name="Lee K."/>
            <person name="Ganzorig M."/>
        </authorList>
    </citation>
    <scope>NUCLEOTIDE SEQUENCE</scope>
    <source>
        <strain evidence="1">TT6</strain>
    </source>
</reference>
<keyword evidence="2" id="KW-1185">Reference proteome</keyword>
<dbReference type="EMBL" id="CP067420">
    <property type="protein sequence ID" value="QQP87564.1"/>
    <property type="molecule type" value="Genomic_DNA"/>
</dbReference>
<protein>
    <submittedName>
        <fullName evidence="1">Uncharacterized protein</fullName>
    </submittedName>
</protein>
<dbReference type="Proteomes" id="UP000595197">
    <property type="component" value="Chromosome"/>
</dbReference>
<gene>
    <name evidence="1" type="ORF">IGS68_15805</name>
</gene>
<sequence length="244" mass="27239">MFFMQDHHGFSPSHHAPGHRYRSWDGRDDCQYRDHHDGRGPKFHHDKVEIGHVSGRATADWWEWVLSYPEAENPQLDTTGELADLGDFGRTFFVAGTFSGDVERSFSVDYGQTLVIPLINVVSFATEPDDTAASLREDAAEFIDAVEDLTLIIDGKVYSDEKLFDFRTKSTVFDAIVPEGGVLPAGTYDPVVSDGYWIKVKGLSPGENTIEFGGSLTDDEGNTFEVNITDNVTVVADRHWSDWS</sequence>
<evidence type="ECO:0000313" key="1">
    <source>
        <dbReference type="EMBL" id="QQP87564.1"/>
    </source>
</evidence>
<evidence type="ECO:0000313" key="2">
    <source>
        <dbReference type="Proteomes" id="UP000595197"/>
    </source>
</evidence>
<dbReference type="RefSeq" id="WP_201070921.1">
    <property type="nucleotide sequence ID" value="NZ_CP067420.1"/>
</dbReference>
<organism evidence="1 2">
    <name type="scientific">Skermanella cutis</name>
    <dbReference type="NCBI Taxonomy" id="2775420"/>
    <lineage>
        <taxon>Bacteria</taxon>
        <taxon>Pseudomonadati</taxon>
        <taxon>Pseudomonadota</taxon>
        <taxon>Alphaproteobacteria</taxon>
        <taxon>Rhodospirillales</taxon>
        <taxon>Azospirillaceae</taxon>
        <taxon>Skermanella</taxon>
    </lineage>
</organism>
<proteinExistence type="predicted"/>
<name>A0ABX7AZQ6_9PROT</name>
<accession>A0ABX7AZQ6</accession>